<sequence>MSLNSGQFGASCLPLHLARFLQKQGMPEVWSAGASQLVDTEVFTEGIAMGRKIERLYDGYASLEASLGIIGEADPDSLWSFFSTHCEDFANLDGVPRETFKRVYAALEKARKRIEFDEDPRAVCLYSRLPNRTCLVMLVSPTNEMGIGDGDSNKACVQWNLFAEEETMIFLEVFKERILWAKEVKPALH</sequence>
<name>A0A0S7WVM8_UNCT6</name>
<proteinExistence type="predicted"/>
<accession>A0A0S7WVM8</accession>
<comment type="caution">
    <text evidence="1">The sequence shown here is derived from an EMBL/GenBank/DDBJ whole genome shotgun (WGS) entry which is preliminary data.</text>
</comment>
<protein>
    <submittedName>
        <fullName evidence="1">Uncharacterized protein</fullName>
    </submittedName>
</protein>
<reference evidence="1 2" key="1">
    <citation type="journal article" date="2015" name="Microbiome">
        <title>Genomic resolution of linkages in carbon, nitrogen, and sulfur cycling among widespread estuary sediment bacteria.</title>
        <authorList>
            <person name="Baker B.J."/>
            <person name="Lazar C.S."/>
            <person name="Teske A.P."/>
            <person name="Dick G.J."/>
        </authorList>
    </citation>
    <scope>NUCLEOTIDE SEQUENCE [LARGE SCALE GENOMIC DNA]</scope>
    <source>
        <strain evidence="1">DG_24</strain>
    </source>
</reference>
<dbReference type="Proteomes" id="UP000052008">
    <property type="component" value="Unassembled WGS sequence"/>
</dbReference>
<dbReference type="AlphaFoldDB" id="A0A0S7WVM8"/>
<evidence type="ECO:0000313" key="1">
    <source>
        <dbReference type="EMBL" id="KPJ54051.1"/>
    </source>
</evidence>
<gene>
    <name evidence="1" type="ORF">AMJ39_01960</name>
</gene>
<organism evidence="1 2">
    <name type="scientific">candidate division TA06 bacterium DG_24</name>
    <dbReference type="NCBI Taxonomy" id="1703770"/>
    <lineage>
        <taxon>Bacteria</taxon>
        <taxon>Bacteria division TA06</taxon>
    </lineage>
</organism>
<dbReference type="EMBL" id="LIZS01000007">
    <property type="protein sequence ID" value="KPJ54051.1"/>
    <property type="molecule type" value="Genomic_DNA"/>
</dbReference>
<evidence type="ECO:0000313" key="2">
    <source>
        <dbReference type="Proteomes" id="UP000052008"/>
    </source>
</evidence>